<dbReference type="EMBL" id="JALBCA010000073">
    <property type="protein sequence ID" value="KAI2384427.1"/>
    <property type="molecule type" value="Genomic_DNA"/>
</dbReference>
<proteinExistence type="predicted"/>
<comment type="caution">
    <text evidence="1">The sequence shown here is derived from an EMBL/GenBank/DDBJ whole genome shotgun (WGS) entry which is preliminary data.</text>
</comment>
<protein>
    <submittedName>
        <fullName evidence="1">Syntaxin binding protein 1</fullName>
    </submittedName>
</protein>
<name>A0ACB8UTN3_9EURO</name>
<reference evidence="1" key="1">
    <citation type="journal article" date="2022" name="bioRxiv">
        <title>Population genetic analysis of Ophidiomyces ophidiicola, the causative agent of snake fungal disease, indicates recent introductions to the USA.</title>
        <authorList>
            <person name="Ladner J.T."/>
            <person name="Palmer J.M."/>
            <person name="Ettinger C.L."/>
            <person name="Stajich J.E."/>
            <person name="Farrell T.M."/>
            <person name="Glorioso B.M."/>
            <person name="Lawson B."/>
            <person name="Price S.J."/>
            <person name="Stengle A.G."/>
            <person name="Grear D.A."/>
            <person name="Lorch J.M."/>
        </authorList>
    </citation>
    <scope>NUCLEOTIDE SEQUENCE</scope>
    <source>
        <strain evidence="1">NWHC 24266-5</strain>
    </source>
</reference>
<accession>A0ACB8UTN3</accession>
<gene>
    <name evidence="1" type="primary">sec1</name>
    <name evidence="1" type="ORF">LOY88_004679</name>
</gene>
<evidence type="ECO:0000313" key="1">
    <source>
        <dbReference type="EMBL" id="KAI2384427.1"/>
    </source>
</evidence>
<organism evidence="1">
    <name type="scientific">Ophidiomyces ophidiicola</name>
    <dbReference type="NCBI Taxonomy" id="1387563"/>
    <lineage>
        <taxon>Eukaryota</taxon>
        <taxon>Fungi</taxon>
        <taxon>Dikarya</taxon>
        <taxon>Ascomycota</taxon>
        <taxon>Pezizomycotina</taxon>
        <taxon>Eurotiomycetes</taxon>
        <taxon>Eurotiomycetidae</taxon>
        <taxon>Onygenales</taxon>
        <taxon>Onygenaceae</taxon>
        <taxon>Ophidiomyces</taxon>
    </lineage>
</organism>
<sequence length="732" mass="83574">MDASLIEVQRKAILDTVRYTAEQEWKVLVVDEGTKKLLDNAVKEDDILNANVTNIEQIEHRRPMNPDTDAVYILSPLPHIVDCLVADLERRRYRRAFLVWTSKLDPQLRSRINGLSVARDLIADFRFASINYFPRESHLVIFRDPWSFPTLYHPACNHHVRAHLESLAQRIVSVCASLGEYPLIRYYRPRDPTHEASVLCSHLARFVQDELDAYAKYRQDFPTPSSRPRSVLYIVDRSMDLITPLVHEFTYQAMAHDLLPIKEGEKVTYKTTINSGQPNEETKDMDISENDNIWVDSRHLHMKDLLGKLVDDFNQFIAKNPQFADKDSSADVSTIRDMLAGLSTFQAGKNSYTLHLNMAEECMKLFQERNLPELASVEQSLATGFDEDHRKPRNLADQVVRLLDDPRVQPQDRLRLIILYLLYRGGLLGADIKKLLAHSQLPPQDAEVIYNFDLLGARVEKPLNDTRQPNPPLFTQKPPTQISDDDTSLSRFEPNIKLMLQDQIRGTLDTTVFPSTRQMDEDGHGQDTTSQASLRSAKPTWARTRPSAGEPRQRIIVFMAGGATYSEARSCYEISRAHNKDVYLVTSHMLTPGLFLRQVGDLSVDKRRLNLPAEQPKPQAPSHIFERDPPPNVHPPQSQPPQQLQKQPSSTIAPLAPPTTGLAALTMSSQDDPRRVKSLQEAAPTRPNPVSSKSEAKLVKKDKDKDKKDRDKDKKDKDRDKKDKEKKKRFFK</sequence>